<feature type="region of interest" description="Disordered" evidence="1">
    <location>
        <begin position="1"/>
        <end position="23"/>
    </location>
</feature>
<gene>
    <name evidence="2" type="ORF">H109_01464</name>
</gene>
<evidence type="ECO:0000256" key="1">
    <source>
        <dbReference type="SAM" id="MobiDB-lite"/>
    </source>
</evidence>
<dbReference type="PANTHER" id="PTHR37852:SF1">
    <property type="entry name" value="HIG1 DOMAIN-CONTAINING PROTEIN"/>
    <property type="match status" value="1"/>
</dbReference>
<dbReference type="PANTHER" id="PTHR37852">
    <property type="entry name" value="YALI0B21208P"/>
    <property type="match status" value="1"/>
</dbReference>
<dbReference type="HOGENOM" id="CLU_085417_0_0_1"/>
<feature type="compositionally biased region" description="Polar residues" evidence="1">
    <location>
        <begin position="1"/>
        <end position="10"/>
    </location>
</feature>
<keyword evidence="3" id="KW-1185">Reference proteome</keyword>
<dbReference type="OrthoDB" id="5584028at2759"/>
<evidence type="ECO:0000313" key="2">
    <source>
        <dbReference type="EMBL" id="KDB26787.1"/>
    </source>
</evidence>
<dbReference type="OMA" id="DYARHDE"/>
<evidence type="ECO:0000313" key="3">
    <source>
        <dbReference type="Proteomes" id="UP000024533"/>
    </source>
</evidence>
<comment type="caution">
    <text evidence="2">The sequence shown here is derived from an EMBL/GenBank/DDBJ whole genome shotgun (WGS) entry which is preliminary data.</text>
</comment>
<protein>
    <recommendedName>
        <fullName evidence="4">Mitochondrial import inner membrane translocase subunit TIM22</fullName>
    </recommendedName>
</protein>
<dbReference type="Proteomes" id="UP000024533">
    <property type="component" value="Unassembled WGS sequence"/>
</dbReference>
<reference evidence="2 3" key="1">
    <citation type="submission" date="2014-02" db="EMBL/GenBank/DDBJ databases">
        <title>The Genome Sequence of Trichophyton interdigitale MR816.</title>
        <authorList>
            <consortium name="The Broad Institute Genomics Platform"/>
            <person name="Cuomo C.A."/>
            <person name="White T.C."/>
            <person name="Graser Y."/>
            <person name="Martinez-Rossi N."/>
            <person name="Heitman J."/>
            <person name="Young S.K."/>
            <person name="Zeng Q."/>
            <person name="Gargeya S."/>
            <person name="Abouelleil A."/>
            <person name="Alvarado L."/>
            <person name="Chapman S.B."/>
            <person name="Gainer-Dewar J."/>
            <person name="Goldberg J."/>
            <person name="Griggs A."/>
            <person name="Gujja S."/>
            <person name="Hansen M."/>
            <person name="Howarth C."/>
            <person name="Imamovic A."/>
            <person name="Larimer J."/>
            <person name="Martinez D."/>
            <person name="Murphy C."/>
            <person name="Pearson M.D."/>
            <person name="Persinoti G."/>
            <person name="Poon T."/>
            <person name="Priest M."/>
            <person name="Roberts A.D."/>
            <person name="Saif S."/>
            <person name="Shea T.D."/>
            <person name="Sykes S.N."/>
            <person name="Wortman J."/>
            <person name="Nusbaum C."/>
            <person name="Birren B."/>
        </authorList>
    </citation>
    <scope>NUCLEOTIDE SEQUENCE [LARGE SCALE GENOMIC DNA]</scope>
    <source>
        <strain evidence="2 3">MR816</strain>
    </source>
</reference>
<organism evidence="2 3">
    <name type="scientific">Trichophyton interdigitale (strain MR816)</name>
    <dbReference type="NCBI Taxonomy" id="1215338"/>
    <lineage>
        <taxon>Eukaryota</taxon>
        <taxon>Fungi</taxon>
        <taxon>Dikarya</taxon>
        <taxon>Ascomycota</taxon>
        <taxon>Pezizomycotina</taxon>
        <taxon>Eurotiomycetes</taxon>
        <taxon>Eurotiomycetidae</taxon>
        <taxon>Onygenales</taxon>
        <taxon>Arthrodermataceae</taxon>
        <taxon>Trichophyton</taxon>
    </lineage>
</organism>
<evidence type="ECO:0008006" key="4">
    <source>
        <dbReference type="Google" id="ProtNLM"/>
    </source>
</evidence>
<proteinExistence type="predicted"/>
<dbReference type="STRING" id="1215338.A0A059JH40"/>
<dbReference type="EMBL" id="AOKY01000105">
    <property type="protein sequence ID" value="KDB26787.1"/>
    <property type="molecule type" value="Genomic_DNA"/>
</dbReference>
<dbReference type="AlphaFoldDB" id="A0A059JH40"/>
<name>A0A059JH40_TRIIM</name>
<sequence length="198" mass="21215">MGSLHAQVSPQEDDGTLSAVFDNNNPPRLGTDVGIRLPLSAMAAFASGMALGASHGSTKAAFRFRAENAHRFPTNPTGWYQYHKSKNYASMVGGLKEGTKLGLKVGIGAVAFCIFEETVDHARGNRDFLSTVTAGLSFSGVYSLLARHDVYTAARTAKVGLKLSLAYGLLQDLFASFRGSRPQYIQFVFNVFGKSGSP</sequence>
<accession>A0A059JH40</accession>